<comment type="caution">
    <text evidence="2">The sequence shown here is derived from an EMBL/GenBank/DDBJ whole genome shotgun (WGS) entry which is preliminary data.</text>
</comment>
<feature type="region of interest" description="Disordered" evidence="1">
    <location>
        <begin position="53"/>
        <end position="72"/>
    </location>
</feature>
<organism evidence="2 3">
    <name type="scientific">Dentipellis fragilis</name>
    <dbReference type="NCBI Taxonomy" id="205917"/>
    <lineage>
        <taxon>Eukaryota</taxon>
        <taxon>Fungi</taxon>
        <taxon>Dikarya</taxon>
        <taxon>Basidiomycota</taxon>
        <taxon>Agaricomycotina</taxon>
        <taxon>Agaricomycetes</taxon>
        <taxon>Russulales</taxon>
        <taxon>Hericiaceae</taxon>
        <taxon>Dentipellis</taxon>
    </lineage>
</organism>
<dbReference type="Proteomes" id="UP000298327">
    <property type="component" value="Unassembled WGS sequence"/>
</dbReference>
<name>A0A4Y9YTX7_9AGAM</name>
<gene>
    <name evidence="2" type="ORF">EVG20_g5677</name>
</gene>
<dbReference type="EMBL" id="SEOQ01000344">
    <property type="protein sequence ID" value="TFY65213.1"/>
    <property type="molecule type" value="Genomic_DNA"/>
</dbReference>
<protein>
    <submittedName>
        <fullName evidence="2">Uncharacterized protein</fullName>
    </submittedName>
</protein>
<reference evidence="2 3" key="1">
    <citation type="submission" date="2019-02" db="EMBL/GenBank/DDBJ databases">
        <title>Genome sequencing of the rare red list fungi Dentipellis fragilis.</title>
        <authorList>
            <person name="Buettner E."/>
            <person name="Kellner H."/>
        </authorList>
    </citation>
    <scope>NUCLEOTIDE SEQUENCE [LARGE SCALE GENOMIC DNA]</scope>
    <source>
        <strain evidence="2 3">DSM 105465</strain>
    </source>
</reference>
<evidence type="ECO:0000256" key="1">
    <source>
        <dbReference type="SAM" id="MobiDB-lite"/>
    </source>
</evidence>
<dbReference type="AlphaFoldDB" id="A0A4Y9YTX7"/>
<keyword evidence="3" id="KW-1185">Reference proteome</keyword>
<accession>A0A4Y9YTX7</accession>
<sequence length="100" mass="10557">MSHPFLNLDTHSGLSLAPDLSTPLLKVLVHTHSTQHTAPGTPLALQRLQASHWDPTGADSRAPAVQSKGDDLQPEGVQYFGDYLASRTSTHAATASSSSV</sequence>
<evidence type="ECO:0000313" key="3">
    <source>
        <dbReference type="Proteomes" id="UP000298327"/>
    </source>
</evidence>
<evidence type="ECO:0000313" key="2">
    <source>
        <dbReference type="EMBL" id="TFY65213.1"/>
    </source>
</evidence>
<proteinExistence type="predicted"/>